<dbReference type="Proteomes" id="UP000198426">
    <property type="component" value="Unassembled WGS sequence"/>
</dbReference>
<reference evidence="1 2" key="1">
    <citation type="submission" date="2017-06" db="EMBL/GenBank/DDBJ databases">
        <authorList>
            <person name="Kim H.J."/>
            <person name="Triplett B.A."/>
        </authorList>
    </citation>
    <scope>NUCLEOTIDE SEQUENCE [LARGE SCALE GENOMIC DNA]</scope>
    <source>
        <strain evidence="1 2">DSM 29339</strain>
    </source>
</reference>
<dbReference type="AlphaFoldDB" id="A0A239IYQ3"/>
<accession>A0A239IYQ3</accession>
<dbReference type="EMBL" id="FZOY01000005">
    <property type="protein sequence ID" value="SNS98665.1"/>
    <property type="molecule type" value="Genomic_DNA"/>
</dbReference>
<gene>
    <name evidence="1" type="ORF">SAMN05421757_10516</name>
</gene>
<dbReference type="OrthoDB" id="7705018at2"/>
<proteinExistence type="predicted"/>
<evidence type="ECO:0000313" key="1">
    <source>
        <dbReference type="EMBL" id="SNS98665.1"/>
    </source>
</evidence>
<protein>
    <submittedName>
        <fullName evidence="1">Uncharacterized protein</fullName>
    </submittedName>
</protein>
<keyword evidence="2" id="KW-1185">Reference proteome</keyword>
<sequence length="210" mass="23726">MIRNLIAFFGLVGLPRAEGASAECEDEVDTGLASRMRALDRDPYLSIADPDLRLISVFDDLKYDRADLDMLTGPMRRRAVRGLEPLGFRQVSGAVIENRSADVRVVMPKQHSLGASPFDAARYLSRRSRDYVLLTPTQVACQFIDSYPVEDAVERIRVLVAKHPINLLKIADHLEHNDRHATFRPAIGHLKFVQREAVEAEPLRSRRALR</sequence>
<evidence type="ECO:0000313" key="2">
    <source>
        <dbReference type="Proteomes" id="UP000198426"/>
    </source>
</evidence>
<organism evidence="1 2">
    <name type="scientific">Tropicimonas sediminicola</name>
    <dbReference type="NCBI Taxonomy" id="1031541"/>
    <lineage>
        <taxon>Bacteria</taxon>
        <taxon>Pseudomonadati</taxon>
        <taxon>Pseudomonadota</taxon>
        <taxon>Alphaproteobacteria</taxon>
        <taxon>Rhodobacterales</taxon>
        <taxon>Roseobacteraceae</taxon>
        <taxon>Tropicimonas</taxon>
    </lineage>
</organism>
<dbReference type="RefSeq" id="WP_089233616.1">
    <property type="nucleotide sequence ID" value="NZ_FZOY01000005.1"/>
</dbReference>
<name>A0A239IYQ3_9RHOB</name>